<evidence type="ECO:0000256" key="6">
    <source>
        <dbReference type="ARBA" id="ARBA00023136"/>
    </source>
</evidence>
<dbReference type="Proteomes" id="UP000030147">
    <property type="component" value="Unassembled WGS sequence"/>
</dbReference>
<evidence type="ECO:0000313" key="9">
    <source>
        <dbReference type="EMBL" id="KGP71705.1"/>
    </source>
</evidence>
<comment type="caution">
    <text evidence="9">The sequence shown here is derived from an EMBL/GenBank/DDBJ whole genome shotgun (WGS) entry which is preliminary data.</text>
</comment>
<organism evidence="9 10">
    <name type="scientific">Pontibacillus yanchengensis Y32</name>
    <dbReference type="NCBI Taxonomy" id="1385514"/>
    <lineage>
        <taxon>Bacteria</taxon>
        <taxon>Bacillati</taxon>
        <taxon>Bacillota</taxon>
        <taxon>Bacilli</taxon>
        <taxon>Bacillales</taxon>
        <taxon>Bacillaceae</taxon>
        <taxon>Pontibacillus</taxon>
    </lineage>
</organism>
<dbReference type="STRING" id="1385514.N782_16995"/>
<keyword evidence="6 8" id="KW-0472">Membrane</keyword>
<evidence type="ECO:0000256" key="4">
    <source>
        <dbReference type="ARBA" id="ARBA00022692"/>
    </source>
</evidence>
<evidence type="ECO:0000256" key="2">
    <source>
        <dbReference type="ARBA" id="ARBA00006386"/>
    </source>
</evidence>
<dbReference type="PANTHER" id="PTHR34184:SF4">
    <property type="entry name" value="UPF0718 PROTEIN YCGR"/>
    <property type="match status" value="1"/>
</dbReference>
<gene>
    <name evidence="9" type="ORF">N782_16995</name>
</gene>
<feature type="transmembrane region" description="Helical" evidence="8">
    <location>
        <begin position="280"/>
        <end position="302"/>
    </location>
</feature>
<feature type="transmembrane region" description="Helical" evidence="8">
    <location>
        <begin position="55"/>
        <end position="77"/>
    </location>
</feature>
<dbReference type="PANTHER" id="PTHR34184">
    <property type="entry name" value="UPF0718 PROTEIN YCGR"/>
    <property type="match status" value="1"/>
</dbReference>
<feature type="compositionally biased region" description="Basic residues" evidence="7">
    <location>
        <begin position="158"/>
        <end position="171"/>
    </location>
</feature>
<evidence type="ECO:0008006" key="11">
    <source>
        <dbReference type="Google" id="ProtNLM"/>
    </source>
</evidence>
<feature type="transmembrane region" description="Helical" evidence="8">
    <location>
        <begin position="213"/>
        <end position="232"/>
    </location>
</feature>
<dbReference type="eggNOG" id="COG0701">
    <property type="taxonomic scope" value="Bacteria"/>
</dbReference>
<protein>
    <recommendedName>
        <fullName evidence="11">Permease</fullName>
    </recommendedName>
</protein>
<dbReference type="GO" id="GO:0005886">
    <property type="term" value="C:plasma membrane"/>
    <property type="evidence" value="ECO:0007669"/>
    <property type="project" value="UniProtKB-SubCell"/>
</dbReference>
<comment type="subcellular location">
    <subcellularLocation>
        <location evidence="1">Cell membrane</location>
        <topology evidence="1">Multi-pass membrane protein</topology>
    </subcellularLocation>
</comment>
<feature type="transmembrane region" description="Helical" evidence="8">
    <location>
        <begin position="12"/>
        <end position="35"/>
    </location>
</feature>
<feature type="region of interest" description="Disordered" evidence="7">
    <location>
        <begin position="151"/>
        <end position="172"/>
    </location>
</feature>
<dbReference type="InterPro" id="IPR005524">
    <property type="entry name" value="DUF318"/>
</dbReference>
<evidence type="ECO:0000256" key="7">
    <source>
        <dbReference type="SAM" id="MobiDB-lite"/>
    </source>
</evidence>
<evidence type="ECO:0000313" key="10">
    <source>
        <dbReference type="Proteomes" id="UP000030147"/>
    </source>
</evidence>
<keyword evidence="10" id="KW-1185">Reference proteome</keyword>
<evidence type="ECO:0000256" key="1">
    <source>
        <dbReference type="ARBA" id="ARBA00004651"/>
    </source>
</evidence>
<comment type="similarity">
    <text evidence="2">Belongs to the UPF0718 family.</text>
</comment>
<feature type="transmembrane region" description="Helical" evidence="8">
    <location>
        <begin position="89"/>
        <end position="112"/>
    </location>
</feature>
<reference evidence="9 10" key="1">
    <citation type="journal article" date="2015" name="Stand. Genomic Sci.">
        <title>High quality draft genome sequence of the moderately halophilic bacterium Pontibacillus yanchengensis Y32(T) and comparison among Pontibacillus genomes.</title>
        <authorList>
            <person name="Huang J."/>
            <person name="Qiao Z.X."/>
            <person name="Tang J.W."/>
            <person name="Wang G."/>
        </authorList>
    </citation>
    <scope>NUCLEOTIDE SEQUENCE [LARGE SCALE GENOMIC DNA]</scope>
    <source>
        <strain evidence="9 10">Y32</strain>
    </source>
</reference>
<name>A0A0A2TQY8_9BACI</name>
<keyword evidence="4 8" id="KW-0812">Transmembrane</keyword>
<keyword evidence="3" id="KW-1003">Cell membrane</keyword>
<feature type="transmembrane region" description="Helical" evidence="8">
    <location>
        <begin position="118"/>
        <end position="141"/>
    </location>
</feature>
<proteinExistence type="inferred from homology"/>
<dbReference type="AlphaFoldDB" id="A0A0A2TQY8"/>
<sequence length="303" mass="33633">MHIPQKVLDINTIFLSIFLEAIPFVLLGVFISALIQTFVKEDHLQRFIPGNAIVAVVPAVAIGAVFPVCECAIVPIVRRLLQKGMPLHVGFVILVSAPVLNPIVYLSTYYAFQSTPGIAHARMGLALLVALAIGLLIYFFFGNRNQLKEEKSSSISHDHHHHHHHHHPKKNKLTETLYHASDEFFDMGKYLLFGALIASIVQAFMARETLVDVGSGVLSGPAAMMGMAYILSLCSEADAFVASSFQSVTSSAALLSFLVYGPMIDLKNTILLFAYFKKKFVLGFLLIVTFVVFWFTLLYDLWF</sequence>
<dbReference type="EMBL" id="AVBF01000051">
    <property type="protein sequence ID" value="KGP71705.1"/>
    <property type="molecule type" value="Genomic_DNA"/>
</dbReference>
<accession>A0A0A2TQY8</accession>
<evidence type="ECO:0000256" key="3">
    <source>
        <dbReference type="ARBA" id="ARBA00022475"/>
    </source>
</evidence>
<dbReference type="Pfam" id="PF03773">
    <property type="entry name" value="ArsP_1"/>
    <property type="match status" value="1"/>
</dbReference>
<evidence type="ECO:0000256" key="8">
    <source>
        <dbReference type="SAM" id="Phobius"/>
    </source>
</evidence>
<dbReference type="InterPro" id="IPR052923">
    <property type="entry name" value="UPF0718"/>
</dbReference>
<evidence type="ECO:0000256" key="5">
    <source>
        <dbReference type="ARBA" id="ARBA00022989"/>
    </source>
</evidence>
<keyword evidence="5 8" id="KW-1133">Transmembrane helix</keyword>